<accession>H8Z0H5</accession>
<reference evidence="2" key="1">
    <citation type="submission" date="2011-06" db="EMBL/GenBank/DDBJ databases">
        <authorList>
            <consortium name="US DOE Joint Genome Institute (JGI-PGF)"/>
            <person name="Lucas S."/>
            <person name="Han J."/>
            <person name="Lapidus A."/>
            <person name="Cheng J.-F."/>
            <person name="Goodwin L."/>
            <person name="Pitluck S."/>
            <person name="Peters L."/>
            <person name="Land M.L."/>
            <person name="Hauser L."/>
            <person name="Vogl K."/>
            <person name="Liu Z."/>
            <person name="Overmann J."/>
            <person name="Frigaard N.-U."/>
            <person name="Bryant D.A."/>
            <person name="Woyke T.J."/>
        </authorList>
    </citation>
    <scope>NUCLEOTIDE SEQUENCE [LARGE SCALE GENOMIC DNA]</scope>
    <source>
        <strain evidence="2">970</strain>
    </source>
</reference>
<organism evidence="1 2">
    <name type="scientific">Thiorhodovibrio frisius</name>
    <dbReference type="NCBI Taxonomy" id="631362"/>
    <lineage>
        <taxon>Bacteria</taxon>
        <taxon>Pseudomonadati</taxon>
        <taxon>Pseudomonadota</taxon>
        <taxon>Gammaproteobacteria</taxon>
        <taxon>Chromatiales</taxon>
        <taxon>Chromatiaceae</taxon>
        <taxon>Thiorhodovibrio</taxon>
    </lineage>
</organism>
<dbReference type="OrthoDB" id="2389872at2"/>
<dbReference type="Proteomes" id="UP000002964">
    <property type="component" value="Unassembled WGS sequence"/>
</dbReference>
<evidence type="ECO:0000313" key="1">
    <source>
        <dbReference type="EMBL" id="EIC21276.1"/>
    </source>
</evidence>
<reference evidence="1 2" key="2">
    <citation type="submission" date="2011-11" db="EMBL/GenBank/DDBJ databases">
        <authorList>
            <consortium name="US DOE Joint Genome Institute"/>
            <person name="Lucas S."/>
            <person name="Han J."/>
            <person name="Lapidus A."/>
            <person name="Cheng J.-F."/>
            <person name="Goodwin L."/>
            <person name="Pitluck S."/>
            <person name="Peters L."/>
            <person name="Ovchinnikova G."/>
            <person name="Zhang X."/>
            <person name="Detter J.C."/>
            <person name="Han C."/>
            <person name="Tapia R."/>
            <person name="Land M."/>
            <person name="Hauser L."/>
            <person name="Kyrpides N."/>
            <person name="Ivanova N."/>
            <person name="Pagani I."/>
            <person name="Vogl K."/>
            <person name="Liu Z."/>
            <person name="Overmann J."/>
            <person name="Frigaard N.-U."/>
            <person name="Bryant D."/>
            <person name="Woyke T."/>
        </authorList>
    </citation>
    <scope>NUCLEOTIDE SEQUENCE [LARGE SCALE GENOMIC DNA]</scope>
    <source>
        <strain evidence="1 2">970</strain>
    </source>
</reference>
<dbReference type="HOGENOM" id="CLU_2496908_0_0_6"/>
<protein>
    <submittedName>
        <fullName evidence="1">Uncharacterized protein</fullName>
    </submittedName>
</protein>
<gene>
    <name evidence="1" type="ORF">Thi970DRAFT_01471</name>
</gene>
<proteinExistence type="predicted"/>
<dbReference type="EMBL" id="JH603169">
    <property type="protein sequence ID" value="EIC21276.1"/>
    <property type="molecule type" value="Genomic_DNA"/>
</dbReference>
<dbReference type="AlphaFoldDB" id="H8Z0H5"/>
<sequence length="86" mass="9646">MHSIEFEAHLKDGVICLPATYRRWREDRPVKVIVLVDDETHHSPLRDASQRLSAILDISRRCAAAPELDPRGANEIIGYDANGLPS</sequence>
<name>H8Z0H5_9GAMM</name>
<keyword evidence="2" id="KW-1185">Reference proteome</keyword>
<dbReference type="RefSeq" id="WP_009147862.1">
    <property type="nucleotide sequence ID" value="NZ_CP121471.1"/>
</dbReference>
<evidence type="ECO:0000313" key="2">
    <source>
        <dbReference type="Proteomes" id="UP000002964"/>
    </source>
</evidence>